<sequence>MAAFSRTLRRLAVSDKLVSAIGVSGGVSGYVQAVLVPELAMSLVKEDLRLADDDDDDVRAREVLAESAEVGEL</sequence>
<evidence type="ECO:0000256" key="2">
    <source>
        <dbReference type="ARBA" id="ARBA00004123"/>
    </source>
</evidence>
<evidence type="ECO:0000256" key="1">
    <source>
        <dbReference type="ARBA" id="ARBA00002738"/>
    </source>
</evidence>
<comment type="function">
    <text evidence="1">May be involved in a process influencing telomere capping.</text>
</comment>
<evidence type="ECO:0000256" key="4">
    <source>
        <dbReference type="ARBA" id="ARBA00009461"/>
    </source>
</evidence>
<dbReference type="Proteomes" id="UP001357485">
    <property type="component" value="Unassembled WGS sequence"/>
</dbReference>
<keyword evidence="10" id="KW-1185">Reference proteome</keyword>
<gene>
    <name evidence="9" type="ORF">LTR16_012843</name>
</gene>
<comment type="similarity">
    <text evidence="4">Belongs to the RTC4 family.</text>
</comment>
<reference evidence="9 10" key="1">
    <citation type="submission" date="2023-08" db="EMBL/GenBank/DDBJ databases">
        <title>Black Yeasts Isolated from many extreme environments.</title>
        <authorList>
            <person name="Coleine C."/>
            <person name="Stajich J.E."/>
            <person name="Selbmann L."/>
        </authorList>
    </citation>
    <scope>NUCLEOTIDE SEQUENCE [LARGE SCALE GENOMIC DNA]</scope>
    <source>
        <strain evidence="9 10">CCFEE 536</strain>
    </source>
</reference>
<evidence type="ECO:0000313" key="9">
    <source>
        <dbReference type="EMBL" id="KAK5142716.1"/>
    </source>
</evidence>
<accession>A0ABR0L301</accession>
<proteinExistence type="inferred from homology"/>
<evidence type="ECO:0000256" key="5">
    <source>
        <dbReference type="ARBA" id="ARBA00015162"/>
    </source>
</evidence>
<dbReference type="Pfam" id="PF14474">
    <property type="entry name" value="RTC4"/>
    <property type="match status" value="1"/>
</dbReference>
<dbReference type="EMBL" id="JAVRRA010022611">
    <property type="protein sequence ID" value="KAK5142716.1"/>
    <property type="molecule type" value="Genomic_DNA"/>
</dbReference>
<feature type="domain" description="Restriction of telomere capping protein 4 C-terminal" evidence="8">
    <location>
        <begin position="2"/>
        <end position="73"/>
    </location>
</feature>
<dbReference type="InterPro" id="IPR039024">
    <property type="entry name" value="RTC4"/>
</dbReference>
<name>A0ABR0L301_9PEZI</name>
<evidence type="ECO:0000256" key="6">
    <source>
        <dbReference type="ARBA" id="ARBA00022490"/>
    </source>
</evidence>
<keyword evidence="6" id="KW-0963">Cytoplasm</keyword>
<organism evidence="9 10">
    <name type="scientific">Cryomyces antarcticus</name>
    <dbReference type="NCBI Taxonomy" id="329879"/>
    <lineage>
        <taxon>Eukaryota</taxon>
        <taxon>Fungi</taxon>
        <taxon>Dikarya</taxon>
        <taxon>Ascomycota</taxon>
        <taxon>Pezizomycotina</taxon>
        <taxon>Dothideomycetes</taxon>
        <taxon>Dothideomycetes incertae sedis</taxon>
        <taxon>Cryomyces</taxon>
    </lineage>
</organism>
<keyword evidence="7" id="KW-0539">Nucleus</keyword>
<evidence type="ECO:0000313" key="10">
    <source>
        <dbReference type="Proteomes" id="UP001357485"/>
    </source>
</evidence>
<dbReference type="InterPro" id="IPR028094">
    <property type="entry name" value="RTC4_C"/>
</dbReference>
<evidence type="ECO:0000259" key="8">
    <source>
        <dbReference type="Pfam" id="PF14474"/>
    </source>
</evidence>
<comment type="caution">
    <text evidence="9">The sequence shown here is derived from an EMBL/GenBank/DDBJ whole genome shotgun (WGS) entry which is preliminary data.</text>
</comment>
<evidence type="ECO:0000256" key="3">
    <source>
        <dbReference type="ARBA" id="ARBA00004496"/>
    </source>
</evidence>
<dbReference type="PANTHER" id="PTHR41391:SF1">
    <property type="entry name" value="RESTRICTION OF TELOMERE CAPPING PROTEIN 4"/>
    <property type="match status" value="1"/>
</dbReference>
<comment type="subcellular location">
    <subcellularLocation>
        <location evidence="3">Cytoplasm</location>
    </subcellularLocation>
    <subcellularLocation>
        <location evidence="2">Nucleus</location>
    </subcellularLocation>
</comment>
<evidence type="ECO:0000256" key="7">
    <source>
        <dbReference type="ARBA" id="ARBA00023242"/>
    </source>
</evidence>
<feature type="non-terminal residue" evidence="9">
    <location>
        <position position="73"/>
    </location>
</feature>
<protein>
    <recommendedName>
        <fullName evidence="5">Restriction of telomere capping protein 4</fullName>
    </recommendedName>
</protein>
<dbReference type="PANTHER" id="PTHR41391">
    <property type="entry name" value="RESTRICTION OF TELOMERE CAPPING PROTEIN 4"/>
    <property type="match status" value="1"/>
</dbReference>